<feature type="signal peptide" evidence="1">
    <location>
        <begin position="1"/>
        <end position="25"/>
    </location>
</feature>
<keyword evidence="1" id="KW-0732">Signal</keyword>
<name>A0A841BT72_9ACTN</name>
<accession>A0A841BT72</accession>
<evidence type="ECO:0008006" key="4">
    <source>
        <dbReference type="Google" id="ProtNLM"/>
    </source>
</evidence>
<reference evidence="2 3" key="1">
    <citation type="submission" date="2020-08" db="EMBL/GenBank/DDBJ databases">
        <title>Sequencing the genomes of 1000 actinobacteria strains.</title>
        <authorList>
            <person name="Klenk H.-P."/>
        </authorList>
    </citation>
    <scope>NUCLEOTIDE SEQUENCE [LARGE SCALE GENOMIC DNA]</scope>
    <source>
        <strain evidence="2 3">DSM 45362</strain>
    </source>
</reference>
<proteinExistence type="predicted"/>
<comment type="caution">
    <text evidence="2">The sequence shown here is derived from an EMBL/GenBank/DDBJ whole genome shotgun (WGS) entry which is preliminary data.</text>
</comment>
<keyword evidence="3" id="KW-1185">Reference proteome</keyword>
<sequence>MQIKKAGAVAVGAIATVAAMGTSAAASPTTGPAQLGSASVLTAPNSSAQAITKAVTKNAFGLGANDTVQPLLSVFGGSSLLVAPWQFCGSTATAGVGAAVAASSPNTVLGDCTNANVKLKQDTAPALISLFDDSSVNLAPWQVCGSTVVGGVGATVALNSPNTVTGDCDNASTKITAPDHEHGPKSLLSLFSGSSLDALAWQTCGSTAVMGVGAAAGFNSPTTVVGSCTDAMTTIEDREQQAVIPLLSNTGVNLVPIQVCASDSLLGIVGLSPAINSPANVFGGCDKGSLITNGS</sequence>
<dbReference type="EMBL" id="JACHMN010000002">
    <property type="protein sequence ID" value="MBB5869942.1"/>
    <property type="molecule type" value="Genomic_DNA"/>
</dbReference>
<evidence type="ECO:0000313" key="2">
    <source>
        <dbReference type="EMBL" id="MBB5869942.1"/>
    </source>
</evidence>
<protein>
    <recommendedName>
        <fullName evidence="4">Secreted protein</fullName>
    </recommendedName>
</protein>
<feature type="chain" id="PRO_5032572548" description="Secreted protein" evidence="1">
    <location>
        <begin position="26"/>
        <end position="295"/>
    </location>
</feature>
<organism evidence="2 3">
    <name type="scientific">Allocatelliglobosispora scoriae</name>
    <dbReference type="NCBI Taxonomy" id="643052"/>
    <lineage>
        <taxon>Bacteria</taxon>
        <taxon>Bacillati</taxon>
        <taxon>Actinomycetota</taxon>
        <taxon>Actinomycetes</taxon>
        <taxon>Micromonosporales</taxon>
        <taxon>Micromonosporaceae</taxon>
        <taxon>Allocatelliglobosispora</taxon>
    </lineage>
</organism>
<evidence type="ECO:0000313" key="3">
    <source>
        <dbReference type="Proteomes" id="UP000587527"/>
    </source>
</evidence>
<evidence type="ECO:0000256" key="1">
    <source>
        <dbReference type="SAM" id="SignalP"/>
    </source>
</evidence>
<gene>
    <name evidence="2" type="ORF">F4553_003321</name>
</gene>
<dbReference type="RefSeq" id="WP_184836955.1">
    <property type="nucleotide sequence ID" value="NZ_JACHMN010000002.1"/>
</dbReference>
<dbReference type="AlphaFoldDB" id="A0A841BT72"/>
<dbReference type="Proteomes" id="UP000587527">
    <property type="component" value="Unassembled WGS sequence"/>
</dbReference>